<organism evidence="2 3">
    <name type="scientific">Kiloniella antarctica</name>
    <dbReference type="NCBI Taxonomy" id="1550907"/>
    <lineage>
        <taxon>Bacteria</taxon>
        <taxon>Pseudomonadati</taxon>
        <taxon>Pseudomonadota</taxon>
        <taxon>Alphaproteobacteria</taxon>
        <taxon>Rhodospirillales</taxon>
        <taxon>Kiloniellaceae</taxon>
        <taxon>Kiloniella</taxon>
    </lineage>
</organism>
<reference evidence="3" key="1">
    <citation type="journal article" date="2019" name="Int. J. Syst. Evol. Microbiol.">
        <title>The Global Catalogue of Microorganisms (GCM) 10K type strain sequencing project: providing services to taxonomists for standard genome sequencing and annotation.</title>
        <authorList>
            <consortium name="The Broad Institute Genomics Platform"/>
            <consortium name="The Broad Institute Genome Sequencing Center for Infectious Disease"/>
            <person name="Wu L."/>
            <person name="Ma J."/>
        </authorList>
    </citation>
    <scope>NUCLEOTIDE SEQUENCE [LARGE SCALE GENOMIC DNA]</scope>
    <source>
        <strain evidence="3">CGMCC 4.7192</strain>
    </source>
</reference>
<comment type="caution">
    <text evidence="2">The sequence shown here is derived from an EMBL/GenBank/DDBJ whole genome shotgun (WGS) entry which is preliminary data.</text>
</comment>
<keyword evidence="1" id="KW-0472">Membrane</keyword>
<gene>
    <name evidence="2" type="ORF">ACFSKO_18290</name>
</gene>
<keyword evidence="3" id="KW-1185">Reference proteome</keyword>
<accession>A0ABW5BN26</accession>
<sequence length="124" mass="13995">MKNNKKSKINACITREVWIQRFRDLRWNALFVILLIAALVIYTADAREAGPNVRGNVISLHSGSSEKPKPSRLVVRLDSGHEVLVSGSSNIPVYIGKRVLLSQTVTKLFGVHRYYFVRYIPASN</sequence>
<evidence type="ECO:0000313" key="2">
    <source>
        <dbReference type="EMBL" id="MFD2207572.1"/>
    </source>
</evidence>
<keyword evidence="1" id="KW-0812">Transmembrane</keyword>
<dbReference type="RefSeq" id="WP_380254324.1">
    <property type="nucleotide sequence ID" value="NZ_JBHUII010000011.1"/>
</dbReference>
<evidence type="ECO:0000313" key="3">
    <source>
        <dbReference type="Proteomes" id="UP001597294"/>
    </source>
</evidence>
<proteinExistence type="predicted"/>
<dbReference type="Proteomes" id="UP001597294">
    <property type="component" value="Unassembled WGS sequence"/>
</dbReference>
<keyword evidence="1" id="KW-1133">Transmembrane helix</keyword>
<evidence type="ECO:0000256" key="1">
    <source>
        <dbReference type="SAM" id="Phobius"/>
    </source>
</evidence>
<feature type="transmembrane region" description="Helical" evidence="1">
    <location>
        <begin position="25"/>
        <end position="44"/>
    </location>
</feature>
<name>A0ABW5BN26_9PROT</name>
<dbReference type="EMBL" id="JBHUII010000011">
    <property type="protein sequence ID" value="MFD2207572.1"/>
    <property type="molecule type" value="Genomic_DNA"/>
</dbReference>
<protein>
    <submittedName>
        <fullName evidence="2">Uncharacterized protein</fullName>
    </submittedName>
</protein>